<dbReference type="PANTHER" id="PTHR43179">
    <property type="entry name" value="RHAMNOSYLTRANSFERASE WBBL"/>
    <property type="match status" value="1"/>
</dbReference>
<comment type="caution">
    <text evidence="2">The sequence shown here is derived from an EMBL/GenBank/DDBJ whole genome shotgun (WGS) entry which is preliminary data.</text>
</comment>
<feature type="domain" description="Glycosyltransferase 2-like" evidence="1">
    <location>
        <begin position="643"/>
        <end position="760"/>
    </location>
</feature>
<dbReference type="Gene3D" id="3.90.550.10">
    <property type="entry name" value="Spore Coat Polysaccharide Biosynthesis Protein SpsA, Chain A"/>
    <property type="match status" value="2"/>
</dbReference>
<dbReference type="Pfam" id="PF00535">
    <property type="entry name" value="Glycos_transf_2"/>
    <property type="match status" value="1"/>
</dbReference>
<dbReference type="EMBL" id="JAEUAO010000006">
    <property type="protein sequence ID" value="MBW9065990.1"/>
    <property type="molecule type" value="Genomic_DNA"/>
</dbReference>
<evidence type="ECO:0000313" key="2">
    <source>
        <dbReference type="EMBL" id="MBW9065990.1"/>
    </source>
</evidence>
<evidence type="ECO:0000259" key="1">
    <source>
        <dbReference type="Pfam" id="PF00535"/>
    </source>
</evidence>
<dbReference type="Gene3D" id="1.25.40.10">
    <property type="entry name" value="Tetratricopeptide repeat domain"/>
    <property type="match status" value="1"/>
</dbReference>
<dbReference type="SUPFAM" id="SSF53448">
    <property type="entry name" value="Nucleotide-diphospho-sugar transferases"/>
    <property type="match status" value="2"/>
</dbReference>
<keyword evidence="3" id="KW-1185">Reference proteome</keyword>
<dbReference type="InterPro" id="IPR011990">
    <property type="entry name" value="TPR-like_helical_dom_sf"/>
</dbReference>
<reference evidence="2 3" key="1">
    <citation type="journal article" date="2021" name="MBio">
        <title>Poor Competitiveness of Bradyrhizobium in Pigeon Pea Root Colonization in Indian Soils.</title>
        <authorList>
            <person name="Chalasani D."/>
            <person name="Basu A."/>
            <person name="Pullabhotla S.V.S.R.N."/>
            <person name="Jorrin B."/>
            <person name="Neal A.L."/>
            <person name="Poole P.S."/>
            <person name="Podile A.R."/>
            <person name="Tkacz A."/>
        </authorList>
    </citation>
    <scope>NUCLEOTIDE SEQUENCE [LARGE SCALE GENOMIC DNA]</scope>
    <source>
        <strain evidence="2 3">HU44</strain>
    </source>
</reference>
<sequence>MSLNQDMWATIVDQADHLRDRRQWLEAAALYGSALEQNQSSGPMWTQYAHMLKEGGLFDEAVSAYESAVLCDGTASDPRLHLAHLLKRLGRSAEALQAFQELHALPNAPHVEQEIAGLTIQLMQPDQKAPAFFATPVDRPGFEACIFGFKRLQRVEAKRREEIAERNRNNRPRATVRSSPFSAFRRLVQGRVIPTRLDPKANLVIRDGRYVATTVNPQFAVLGDGHFLQPGWFEVEVLLSGDPSITFNPVLYIEHRHEWAEFSTLWLKPLGGGRFGATGFIQNPVFRVRLDPANREGAFDVRSFELRQSSMARALCQAYRQNRRATQKAFRVMMRHRNAQRLALDIADALHYSGPDRYQTWIAVHDTPSSERIAVERETVLGWPSQPLISLIVDAADCSPAELETTISSLRDQSYDRWQLHLVVPSAVWKERQFSPMNRGGNDTRVIAQRRDDQAAAEGLLSNCNGDFVIFVPAGDILAPSALYDIARCAITEPKVRLIYSDEDSIDAGARHSPLFKPDWDPDYFFASNYLGRFVAFDAALLATCCRPQLKLGDFDAHEVILRAAEVLQPAEIAHIPRILYHRRRPHSGNDQNILPDPMTPRRRQALSASLKRRSKNATVVEEKGGLARVIWPLPSPAPLVTLIIPTRDYLPLLKECIESLLNKTRYPAFEIIVVDNDSVEPDTLRYFDELNAKDNIRVLSVPGPFNFSRLNNLAVQQAKGSVIGLVNNDIVATDSGWLAEMVSQATRPEVGAVGAKLLYRTGQVQHAGVVCGIGMVAGHPHKFRPGDDPGYMGRLAVTQSFSAVTAACLVVEKAKYQQVGGLDAENLQVAFNDVDFCLKLTSLGYRNIYTPYASLIHLESVTRGLDTSPEKARRYEVEAQFMLRKWGNRIHSDPFYNVNLTSDREDFTIKDMG</sequence>
<dbReference type="InterPro" id="IPR001173">
    <property type="entry name" value="Glyco_trans_2-like"/>
</dbReference>
<accession>A0ABS7HGP5</accession>
<gene>
    <name evidence="2" type="ORF">JNB71_22030</name>
</gene>
<organism evidence="2 3">
    <name type="scientific">Rhizobium herbae</name>
    <dbReference type="NCBI Taxonomy" id="508661"/>
    <lineage>
        <taxon>Bacteria</taxon>
        <taxon>Pseudomonadati</taxon>
        <taxon>Pseudomonadota</taxon>
        <taxon>Alphaproteobacteria</taxon>
        <taxon>Hyphomicrobiales</taxon>
        <taxon>Rhizobiaceae</taxon>
        <taxon>Rhizobium/Agrobacterium group</taxon>
        <taxon>Rhizobium</taxon>
    </lineage>
</organism>
<protein>
    <submittedName>
        <fullName evidence="2">Glycosyltransferase</fullName>
    </submittedName>
</protein>
<dbReference type="CDD" id="cd04186">
    <property type="entry name" value="GT_2_like_c"/>
    <property type="match status" value="1"/>
</dbReference>
<dbReference type="RefSeq" id="WP_220373911.1">
    <property type="nucleotide sequence ID" value="NZ_JAEUAO010000006.1"/>
</dbReference>
<proteinExistence type="predicted"/>
<dbReference type="PANTHER" id="PTHR43179:SF7">
    <property type="entry name" value="RHAMNOSYLTRANSFERASE WBBL"/>
    <property type="match status" value="1"/>
</dbReference>
<dbReference type="Proteomes" id="UP000757604">
    <property type="component" value="Unassembled WGS sequence"/>
</dbReference>
<dbReference type="SUPFAM" id="SSF48452">
    <property type="entry name" value="TPR-like"/>
    <property type="match status" value="1"/>
</dbReference>
<dbReference type="InterPro" id="IPR029044">
    <property type="entry name" value="Nucleotide-diphossugar_trans"/>
</dbReference>
<name>A0ABS7HGP5_9HYPH</name>
<evidence type="ECO:0000313" key="3">
    <source>
        <dbReference type="Proteomes" id="UP000757604"/>
    </source>
</evidence>